<dbReference type="OrthoDB" id="194358at2759"/>
<keyword evidence="3 6" id="KW-1133">Transmembrane helix</keyword>
<reference evidence="7" key="1">
    <citation type="journal article" date="2020" name="Stud. Mycol.">
        <title>101 Dothideomycetes genomes: a test case for predicting lifestyles and emergence of pathogens.</title>
        <authorList>
            <person name="Haridas S."/>
            <person name="Albert R."/>
            <person name="Binder M."/>
            <person name="Bloem J."/>
            <person name="Labutti K."/>
            <person name="Salamov A."/>
            <person name="Andreopoulos B."/>
            <person name="Baker S."/>
            <person name="Barry K."/>
            <person name="Bills G."/>
            <person name="Bluhm B."/>
            <person name="Cannon C."/>
            <person name="Castanera R."/>
            <person name="Culley D."/>
            <person name="Daum C."/>
            <person name="Ezra D."/>
            <person name="Gonzalez J."/>
            <person name="Henrissat B."/>
            <person name="Kuo A."/>
            <person name="Liang C."/>
            <person name="Lipzen A."/>
            <person name="Lutzoni F."/>
            <person name="Magnuson J."/>
            <person name="Mondo S."/>
            <person name="Nolan M."/>
            <person name="Ohm R."/>
            <person name="Pangilinan J."/>
            <person name="Park H.-J."/>
            <person name="Ramirez L."/>
            <person name="Alfaro M."/>
            <person name="Sun H."/>
            <person name="Tritt A."/>
            <person name="Yoshinaga Y."/>
            <person name="Zwiers L.-H."/>
            <person name="Turgeon B."/>
            <person name="Goodwin S."/>
            <person name="Spatafora J."/>
            <person name="Crous P."/>
            <person name="Grigoriev I."/>
        </authorList>
    </citation>
    <scope>NUCLEOTIDE SEQUENCE</scope>
    <source>
        <strain evidence="7">CBS 262.69</strain>
    </source>
</reference>
<proteinExistence type="predicted"/>
<evidence type="ECO:0000256" key="2">
    <source>
        <dbReference type="ARBA" id="ARBA00022692"/>
    </source>
</evidence>
<sequence>MGPETRAGRPVLGAYCADLGKSGMGAGAGGFGFWIDYLQCYRRGQVRGREGYKLMELNWWDREQGGEVRFGFEVFVQRVNVWVLWGEGDEKGGGFDYGTSTIIILDTAHTHDPQDTLIYPSSGIESSWRDLPPSSPSSLRLAALNDVLSSVFTALSRSWKFLLERCEEHVSILEDNIYARPADDSRDTELWTNVALWLKLSKLLVRQIDALSTLQGSLTIIAPEFVWLPTAPASLSSLAAQIDKALTQPTAGLTEVMYKSVSIRDARAALELNTSVWRLSWITFIFLPLSCVGGIFGMNVREFGSGEQFPRLMWYFITAFPLMGIVVAVYWVIKGGDPRKESRKDLEECGWRGRVRKWWGRRSVVRDKVRVAEEGGRGVSGGEGKLYVERRGGEEGVEGYSGSDGDGGQVGGGAESTRRKPSMGQAGGGAERGVEIGVE</sequence>
<evidence type="ECO:0008006" key="9">
    <source>
        <dbReference type="Google" id="ProtNLM"/>
    </source>
</evidence>
<accession>A0A6G1I1T3</accession>
<organism evidence="7 8">
    <name type="scientific">Trichodelitschia bisporula</name>
    <dbReference type="NCBI Taxonomy" id="703511"/>
    <lineage>
        <taxon>Eukaryota</taxon>
        <taxon>Fungi</taxon>
        <taxon>Dikarya</taxon>
        <taxon>Ascomycota</taxon>
        <taxon>Pezizomycotina</taxon>
        <taxon>Dothideomycetes</taxon>
        <taxon>Dothideomycetes incertae sedis</taxon>
        <taxon>Phaeotrichales</taxon>
        <taxon>Phaeotrichaceae</taxon>
        <taxon>Trichodelitschia</taxon>
    </lineage>
</organism>
<evidence type="ECO:0000256" key="3">
    <source>
        <dbReference type="ARBA" id="ARBA00022989"/>
    </source>
</evidence>
<feature type="transmembrane region" description="Helical" evidence="6">
    <location>
        <begin position="279"/>
        <end position="300"/>
    </location>
</feature>
<protein>
    <recommendedName>
        <fullName evidence="9">Cora-domain-containing protein</fullName>
    </recommendedName>
</protein>
<dbReference type="AlphaFoldDB" id="A0A6G1I1T3"/>
<dbReference type="Proteomes" id="UP000799640">
    <property type="component" value="Unassembled WGS sequence"/>
</dbReference>
<dbReference type="Gene3D" id="1.20.58.340">
    <property type="entry name" value="Magnesium transport protein CorA, transmembrane region"/>
    <property type="match status" value="1"/>
</dbReference>
<gene>
    <name evidence="7" type="ORF">EJ06DRAFT_580467</name>
</gene>
<dbReference type="EMBL" id="ML996691">
    <property type="protein sequence ID" value="KAF2402141.1"/>
    <property type="molecule type" value="Genomic_DNA"/>
</dbReference>
<evidence type="ECO:0000256" key="4">
    <source>
        <dbReference type="ARBA" id="ARBA00023136"/>
    </source>
</evidence>
<dbReference type="GO" id="GO:0046873">
    <property type="term" value="F:metal ion transmembrane transporter activity"/>
    <property type="evidence" value="ECO:0007669"/>
    <property type="project" value="InterPro"/>
</dbReference>
<evidence type="ECO:0000256" key="6">
    <source>
        <dbReference type="SAM" id="Phobius"/>
    </source>
</evidence>
<keyword evidence="8" id="KW-1185">Reference proteome</keyword>
<dbReference type="InterPro" id="IPR002523">
    <property type="entry name" value="MgTranspt_CorA/ZnTranspt_ZntB"/>
</dbReference>
<feature type="region of interest" description="Disordered" evidence="5">
    <location>
        <begin position="394"/>
        <end position="439"/>
    </location>
</feature>
<evidence type="ECO:0000256" key="5">
    <source>
        <dbReference type="SAM" id="MobiDB-lite"/>
    </source>
</evidence>
<feature type="compositionally biased region" description="Gly residues" evidence="5">
    <location>
        <begin position="402"/>
        <end position="414"/>
    </location>
</feature>
<comment type="subcellular location">
    <subcellularLocation>
        <location evidence="1">Membrane</location>
        <topology evidence="1">Multi-pass membrane protein</topology>
    </subcellularLocation>
</comment>
<name>A0A6G1I1T3_9PEZI</name>
<keyword evidence="4 6" id="KW-0472">Membrane</keyword>
<feature type="transmembrane region" description="Helical" evidence="6">
    <location>
        <begin position="312"/>
        <end position="333"/>
    </location>
</feature>
<evidence type="ECO:0000313" key="8">
    <source>
        <dbReference type="Proteomes" id="UP000799640"/>
    </source>
</evidence>
<keyword evidence="2 6" id="KW-0812">Transmembrane</keyword>
<evidence type="ECO:0000313" key="7">
    <source>
        <dbReference type="EMBL" id="KAF2402141.1"/>
    </source>
</evidence>
<dbReference type="InterPro" id="IPR045863">
    <property type="entry name" value="CorA_TM1_TM2"/>
</dbReference>
<dbReference type="Pfam" id="PF01544">
    <property type="entry name" value="CorA"/>
    <property type="match status" value="1"/>
</dbReference>
<dbReference type="SUPFAM" id="SSF144083">
    <property type="entry name" value="Magnesium transport protein CorA, transmembrane region"/>
    <property type="match status" value="1"/>
</dbReference>
<evidence type="ECO:0000256" key="1">
    <source>
        <dbReference type="ARBA" id="ARBA00004141"/>
    </source>
</evidence>
<dbReference type="GO" id="GO:0016020">
    <property type="term" value="C:membrane"/>
    <property type="evidence" value="ECO:0007669"/>
    <property type="project" value="UniProtKB-SubCell"/>
</dbReference>